<protein>
    <recommendedName>
        <fullName evidence="6">Glycine zipper 2TM domain-containing protein</fullName>
    </recommendedName>
</protein>
<sequence>MQTKIILAISLLLLGACSPGKSTKVFTESEALQAQEVEEGIVESVQPAIIRKDGTIVGTVGGAVIGAIAGNTVGGGRGQDLATAVGVIIGGALGSLFEQGITDRDALKIVVRLDTGRKIVIVQEADVLFRRGERVNIINNYETIRVSKIGIPSY</sequence>
<dbReference type="AlphaFoldDB" id="A0A0A6PMX5"/>
<dbReference type="Proteomes" id="UP000030428">
    <property type="component" value="Unassembled WGS sequence"/>
</dbReference>
<reference evidence="7 8" key="1">
    <citation type="journal article" date="2016" name="Front. Microbiol.">
        <title>Single-Cell (Meta-)Genomics of a Dimorphic Candidatus Thiomargarita nelsonii Reveals Genomic Plasticity.</title>
        <authorList>
            <person name="Flood B.E."/>
            <person name="Fliss P."/>
            <person name="Jones D.S."/>
            <person name="Dick G.J."/>
            <person name="Jain S."/>
            <person name="Kaster A.K."/>
            <person name="Winkel M."/>
            <person name="Mussmann M."/>
            <person name="Bailey J."/>
        </authorList>
    </citation>
    <scope>NUCLEOTIDE SEQUENCE [LARGE SCALE GENOMIC DNA]</scope>
    <source>
        <strain evidence="7">Hydrate Ridge</strain>
    </source>
</reference>
<comment type="subcellular location">
    <subcellularLocation>
        <location evidence="1">Cell outer membrane</location>
        <topology evidence="1">Lipid-anchor</topology>
    </subcellularLocation>
</comment>
<keyword evidence="4" id="KW-0564">Palmitate</keyword>
<evidence type="ECO:0000313" key="7">
    <source>
        <dbReference type="EMBL" id="KHD09000.1"/>
    </source>
</evidence>
<dbReference type="PANTHER" id="PTHR35603:SF1">
    <property type="entry name" value="OUTER MEMBRANE LIPOPROTEIN SLYB"/>
    <property type="match status" value="1"/>
</dbReference>
<evidence type="ECO:0000259" key="6">
    <source>
        <dbReference type="Pfam" id="PF05433"/>
    </source>
</evidence>
<dbReference type="EMBL" id="JSZA02000001">
    <property type="protein sequence ID" value="KHD09000.1"/>
    <property type="molecule type" value="Genomic_DNA"/>
</dbReference>
<keyword evidence="5" id="KW-0449">Lipoprotein</keyword>
<evidence type="ECO:0000256" key="3">
    <source>
        <dbReference type="ARBA" id="ARBA00023136"/>
    </source>
</evidence>
<dbReference type="PROSITE" id="PS51257">
    <property type="entry name" value="PROKAR_LIPOPROTEIN"/>
    <property type="match status" value="1"/>
</dbReference>
<evidence type="ECO:0000256" key="2">
    <source>
        <dbReference type="ARBA" id="ARBA00022729"/>
    </source>
</evidence>
<dbReference type="Pfam" id="PF05433">
    <property type="entry name" value="Rick_17kDa_Anti"/>
    <property type="match status" value="1"/>
</dbReference>
<comment type="caution">
    <text evidence="7">The sequence shown here is derived from an EMBL/GenBank/DDBJ whole genome shotgun (WGS) entry which is preliminary data.</text>
</comment>
<evidence type="ECO:0000256" key="4">
    <source>
        <dbReference type="ARBA" id="ARBA00023139"/>
    </source>
</evidence>
<dbReference type="InterPro" id="IPR051407">
    <property type="entry name" value="Bact_OM_lipoprot/Surf_antigen"/>
</dbReference>
<keyword evidence="8" id="KW-1185">Reference proteome</keyword>
<gene>
    <name evidence="7" type="ORF">PN36_00260</name>
</gene>
<organism evidence="7 8">
    <name type="scientific">Candidatus Thiomargarita nelsonii</name>
    <dbReference type="NCBI Taxonomy" id="1003181"/>
    <lineage>
        <taxon>Bacteria</taxon>
        <taxon>Pseudomonadati</taxon>
        <taxon>Pseudomonadota</taxon>
        <taxon>Gammaproteobacteria</taxon>
        <taxon>Thiotrichales</taxon>
        <taxon>Thiotrichaceae</taxon>
        <taxon>Thiomargarita</taxon>
    </lineage>
</organism>
<name>A0A0A6PMX5_9GAMM</name>
<dbReference type="PANTHER" id="PTHR35603">
    <property type="match status" value="1"/>
</dbReference>
<keyword evidence="3" id="KW-0472">Membrane</keyword>
<feature type="domain" description="Glycine zipper 2TM" evidence="6">
    <location>
        <begin position="57"/>
        <end position="95"/>
    </location>
</feature>
<keyword evidence="2" id="KW-0732">Signal</keyword>
<accession>A0A0A6PMX5</accession>
<evidence type="ECO:0000256" key="5">
    <source>
        <dbReference type="ARBA" id="ARBA00023288"/>
    </source>
</evidence>
<evidence type="ECO:0000313" key="8">
    <source>
        <dbReference type="Proteomes" id="UP000030428"/>
    </source>
</evidence>
<proteinExistence type="predicted"/>
<dbReference type="GO" id="GO:0009279">
    <property type="term" value="C:cell outer membrane"/>
    <property type="evidence" value="ECO:0007669"/>
    <property type="project" value="UniProtKB-SubCell"/>
</dbReference>
<evidence type="ECO:0000256" key="1">
    <source>
        <dbReference type="ARBA" id="ARBA00004459"/>
    </source>
</evidence>
<dbReference type="InterPro" id="IPR008816">
    <property type="entry name" value="Gly_zipper_2TM_dom"/>
</dbReference>